<evidence type="ECO:0000256" key="4">
    <source>
        <dbReference type="ARBA" id="ARBA00022840"/>
    </source>
</evidence>
<keyword evidence="2" id="KW-0813">Transport</keyword>
<comment type="similarity">
    <text evidence="1">Belongs to the ABC transporter superfamily.</text>
</comment>
<dbReference type="AlphaFoldDB" id="A0A7V8HPI1"/>
<dbReference type="GO" id="GO:0005524">
    <property type="term" value="F:ATP binding"/>
    <property type="evidence" value="ECO:0007669"/>
    <property type="project" value="UniProtKB-KW"/>
</dbReference>
<dbReference type="PROSITE" id="PS50893">
    <property type="entry name" value="ABC_TRANSPORTER_2"/>
    <property type="match status" value="1"/>
</dbReference>
<evidence type="ECO:0000259" key="5">
    <source>
        <dbReference type="PROSITE" id="PS50893"/>
    </source>
</evidence>
<dbReference type="EC" id="3.6.3.32" evidence="6"/>
<evidence type="ECO:0000313" key="7">
    <source>
        <dbReference type="Proteomes" id="UP000029109"/>
    </source>
</evidence>
<proteinExistence type="inferred from homology"/>
<organism evidence="6 7">
    <name type="scientific">Bifidobacterium pullorum</name>
    <dbReference type="NCBI Taxonomy" id="78448"/>
    <lineage>
        <taxon>Bacteria</taxon>
        <taxon>Bacillati</taxon>
        <taxon>Actinomycetota</taxon>
        <taxon>Actinomycetes</taxon>
        <taxon>Bifidobacteriales</taxon>
        <taxon>Bifidobacteriaceae</taxon>
        <taxon>Bifidobacterium</taxon>
    </lineage>
</organism>
<name>A0A7V8HPI1_9BIFI</name>
<keyword evidence="4 6" id="KW-0067">ATP-binding</keyword>
<accession>A0A7V8HPI1</accession>
<evidence type="ECO:0000313" key="6">
    <source>
        <dbReference type="EMBL" id="KFI81003.1"/>
    </source>
</evidence>
<dbReference type="PROSITE" id="PS00211">
    <property type="entry name" value="ABC_TRANSPORTER_1"/>
    <property type="match status" value="1"/>
</dbReference>
<comment type="caution">
    <text evidence="6">The sequence shown here is derived from an EMBL/GenBank/DDBJ whole genome shotgun (WGS) entry which is preliminary data.</text>
</comment>
<reference evidence="6 7" key="1">
    <citation type="submission" date="2014-03" db="EMBL/GenBank/DDBJ databases">
        <title>Genomics of Bifidobacteria.</title>
        <authorList>
            <person name="Ventura M."/>
            <person name="Milani C."/>
            <person name="Lugli G.A."/>
        </authorList>
    </citation>
    <scope>NUCLEOTIDE SEQUENCE [LARGE SCALE GENOMIC DNA]</scope>
    <source>
        <strain evidence="6 7">LMG 21816</strain>
    </source>
</reference>
<gene>
    <name evidence="6" type="ORF">BPULL_0552</name>
</gene>
<dbReference type="InterPro" id="IPR003439">
    <property type="entry name" value="ABC_transporter-like_ATP-bd"/>
</dbReference>
<sequence>MTMRGNNTEGIPPEIRDVAIGGDATVECRNLGFRYGRRDVFSDVSFTLMSGVVGLLGANGAGKTTLLTILATLRMPKSGQALLLGEDVTSVTGRQRIRRSLGYLPQTVEVMGSSTVFDNVAYAAWAHGVDSSEVGYAVERALEAVGLMDVATLRARKLSGGQRRRLGIACAIAHQPRVLLLDEPTAGVDPLQRVRLHQLMTLIGKKSTVVVSTHLADEAARVADYLLIMRDGGLAFAGSPQMLSECGMPGMDVARVIETVMAGER</sequence>
<evidence type="ECO:0000256" key="3">
    <source>
        <dbReference type="ARBA" id="ARBA00022741"/>
    </source>
</evidence>
<dbReference type="Gene3D" id="3.40.50.300">
    <property type="entry name" value="P-loop containing nucleotide triphosphate hydrolases"/>
    <property type="match status" value="1"/>
</dbReference>
<dbReference type="InterPro" id="IPR003593">
    <property type="entry name" value="AAA+_ATPase"/>
</dbReference>
<dbReference type="EMBL" id="JGZJ01000010">
    <property type="protein sequence ID" value="KFI81003.1"/>
    <property type="molecule type" value="Genomic_DNA"/>
</dbReference>
<dbReference type="GO" id="GO:0016887">
    <property type="term" value="F:ATP hydrolysis activity"/>
    <property type="evidence" value="ECO:0007669"/>
    <property type="project" value="InterPro"/>
</dbReference>
<dbReference type="PANTHER" id="PTHR43335:SF2">
    <property type="entry name" value="ABC TRANSPORTER, ATP-BINDING PROTEIN"/>
    <property type="match status" value="1"/>
</dbReference>
<evidence type="ECO:0000256" key="1">
    <source>
        <dbReference type="ARBA" id="ARBA00005417"/>
    </source>
</evidence>
<dbReference type="SMART" id="SM00382">
    <property type="entry name" value="AAA"/>
    <property type="match status" value="1"/>
</dbReference>
<dbReference type="Pfam" id="PF00005">
    <property type="entry name" value="ABC_tran"/>
    <property type="match status" value="1"/>
</dbReference>
<dbReference type="PANTHER" id="PTHR43335">
    <property type="entry name" value="ABC TRANSPORTER, ATP-BINDING PROTEIN"/>
    <property type="match status" value="1"/>
</dbReference>
<evidence type="ECO:0000256" key="2">
    <source>
        <dbReference type="ARBA" id="ARBA00022448"/>
    </source>
</evidence>
<dbReference type="SUPFAM" id="SSF52540">
    <property type="entry name" value="P-loop containing nucleoside triphosphate hydrolases"/>
    <property type="match status" value="1"/>
</dbReference>
<dbReference type="Proteomes" id="UP000029109">
    <property type="component" value="Unassembled WGS sequence"/>
</dbReference>
<dbReference type="InterPro" id="IPR017871">
    <property type="entry name" value="ABC_transporter-like_CS"/>
</dbReference>
<keyword evidence="6" id="KW-0378">Hydrolase</keyword>
<keyword evidence="3" id="KW-0547">Nucleotide-binding</keyword>
<protein>
    <submittedName>
        <fullName evidence="6">ABC transporter ATP-binding protein</fullName>
        <ecNumber evidence="6">3.6.3.32</ecNumber>
    </submittedName>
</protein>
<feature type="domain" description="ABC transporter" evidence="5">
    <location>
        <begin position="26"/>
        <end position="256"/>
    </location>
</feature>
<dbReference type="InterPro" id="IPR027417">
    <property type="entry name" value="P-loop_NTPase"/>
</dbReference>